<dbReference type="GO" id="GO:0046983">
    <property type="term" value="F:protein dimerization activity"/>
    <property type="evidence" value="ECO:0007669"/>
    <property type="project" value="InterPro"/>
</dbReference>
<protein>
    <submittedName>
        <fullName evidence="7">Putative basic helix-loop-helix (BHLH) DNA-binding superfamily protein</fullName>
    </submittedName>
    <submittedName>
        <fullName evidence="6">Transcription factor bHLH family</fullName>
    </submittedName>
</protein>
<evidence type="ECO:0000313" key="8">
    <source>
        <dbReference type="Proteomes" id="UP000215914"/>
    </source>
</evidence>
<dbReference type="EMBL" id="MNCJ02000331">
    <property type="protein sequence ID" value="KAF5759769.1"/>
    <property type="molecule type" value="Genomic_DNA"/>
</dbReference>
<keyword evidence="7" id="KW-0238">DNA-binding</keyword>
<dbReference type="SMART" id="SM00353">
    <property type="entry name" value="HLH"/>
    <property type="match status" value="1"/>
</dbReference>
<dbReference type="GO" id="GO:0003677">
    <property type="term" value="F:DNA binding"/>
    <property type="evidence" value="ECO:0007669"/>
    <property type="project" value="UniProtKB-KW"/>
</dbReference>
<accession>A0A251RYM6</accession>
<dbReference type="InterPro" id="IPR011598">
    <property type="entry name" value="bHLH_dom"/>
</dbReference>
<feature type="domain" description="BHLH" evidence="5">
    <location>
        <begin position="141"/>
        <end position="190"/>
    </location>
</feature>
<evidence type="ECO:0000256" key="2">
    <source>
        <dbReference type="ARBA" id="ARBA00023015"/>
    </source>
</evidence>
<dbReference type="OrthoDB" id="690068at2759"/>
<keyword evidence="2" id="KW-0805">Transcription regulation</keyword>
<proteinExistence type="predicted"/>
<dbReference type="Proteomes" id="UP000215914">
    <property type="component" value="Chromosome 16"/>
</dbReference>
<dbReference type="PROSITE" id="PS50888">
    <property type="entry name" value="BHLH"/>
    <property type="match status" value="1"/>
</dbReference>
<reference evidence="6 8" key="1">
    <citation type="journal article" date="2017" name="Nature">
        <title>The sunflower genome provides insights into oil metabolism, flowering and Asterid evolution.</title>
        <authorList>
            <person name="Badouin H."/>
            <person name="Gouzy J."/>
            <person name="Grassa C.J."/>
            <person name="Murat F."/>
            <person name="Staton S.E."/>
            <person name="Cottret L."/>
            <person name="Lelandais-Briere C."/>
            <person name="Owens G.L."/>
            <person name="Carrere S."/>
            <person name="Mayjonade B."/>
            <person name="Legrand L."/>
            <person name="Gill N."/>
            <person name="Kane N.C."/>
            <person name="Bowers J.E."/>
            <person name="Hubner S."/>
            <person name="Bellec A."/>
            <person name="Berard A."/>
            <person name="Berges H."/>
            <person name="Blanchet N."/>
            <person name="Boniface M.C."/>
            <person name="Brunel D."/>
            <person name="Catrice O."/>
            <person name="Chaidir N."/>
            <person name="Claudel C."/>
            <person name="Donnadieu C."/>
            <person name="Faraut T."/>
            <person name="Fievet G."/>
            <person name="Helmstetter N."/>
            <person name="King M."/>
            <person name="Knapp S.J."/>
            <person name="Lai Z."/>
            <person name="Le Paslier M.C."/>
            <person name="Lippi Y."/>
            <person name="Lorenzon L."/>
            <person name="Mandel J.R."/>
            <person name="Marage G."/>
            <person name="Marchand G."/>
            <person name="Marquand E."/>
            <person name="Bret-Mestries E."/>
            <person name="Morien E."/>
            <person name="Nambeesan S."/>
            <person name="Nguyen T."/>
            <person name="Pegot-Espagnet P."/>
            <person name="Pouilly N."/>
            <person name="Raftis F."/>
            <person name="Sallet E."/>
            <person name="Schiex T."/>
            <person name="Thomas J."/>
            <person name="Vandecasteele C."/>
            <person name="Vares D."/>
            <person name="Vear F."/>
            <person name="Vautrin S."/>
            <person name="Crespi M."/>
            <person name="Mangin B."/>
            <person name="Burke J.M."/>
            <person name="Salse J."/>
            <person name="Munos S."/>
            <person name="Vincourt P."/>
            <person name="Rieseberg L.H."/>
            <person name="Langlade N.B."/>
        </authorList>
    </citation>
    <scope>NUCLEOTIDE SEQUENCE [LARGE SCALE GENOMIC DNA]</scope>
    <source>
        <strain evidence="8">cv. SF193</strain>
        <tissue evidence="6">Leaves</tissue>
    </source>
</reference>
<dbReference type="EMBL" id="CM007905">
    <property type="protein sequence ID" value="OTF91313.1"/>
    <property type="molecule type" value="Genomic_DNA"/>
</dbReference>
<dbReference type="OMA" id="EYFVDDW"/>
<dbReference type="Gene3D" id="4.10.280.10">
    <property type="entry name" value="Helix-loop-helix DNA-binding domain"/>
    <property type="match status" value="1"/>
</dbReference>
<dbReference type="InParanoid" id="A0A251RYM6"/>
<dbReference type="Gramene" id="mRNA:HanXRQr2_Chr16g0745351">
    <property type="protein sequence ID" value="mRNA:HanXRQr2_Chr16g0745351"/>
    <property type="gene ID" value="HanXRQr2_Chr16g0745351"/>
</dbReference>
<dbReference type="SMR" id="A0A251RYM6"/>
<organism evidence="7 8">
    <name type="scientific">Helianthus annuus</name>
    <name type="common">Common sunflower</name>
    <dbReference type="NCBI Taxonomy" id="4232"/>
    <lineage>
        <taxon>Eukaryota</taxon>
        <taxon>Viridiplantae</taxon>
        <taxon>Streptophyta</taxon>
        <taxon>Embryophyta</taxon>
        <taxon>Tracheophyta</taxon>
        <taxon>Spermatophyta</taxon>
        <taxon>Magnoliopsida</taxon>
        <taxon>eudicotyledons</taxon>
        <taxon>Gunneridae</taxon>
        <taxon>Pentapetalae</taxon>
        <taxon>asterids</taxon>
        <taxon>campanulids</taxon>
        <taxon>Asterales</taxon>
        <taxon>Asteraceae</taxon>
        <taxon>Asteroideae</taxon>
        <taxon>Heliantheae alliance</taxon>
        <taxon>Heliantheae</taxon>
        <taxon>Helianthus</taxon>
    </lineage>
</organism>
<dbReference type="InterPro" id="IPR052610">
    <property type="entry name" value="bHLH_transcription_regulator"/>
</dbReference>
<evidence type="ECO:0000313" key="7">
    <source>
        <dbReference type="EMBL" id="OTF91313.1"/>
    </source>
</evidence>
<dbReference type="Pfam" id="PF00010">
    <property type="entry name" value="HLH"/>
    <property type="match status" value="1"/>
</dbReference>
<dbReference type="GO" id="GO:0005634">
    <property type="term" value="C:nucleus"/>
    <property type="evidence" value="ECO:0007669"/>
    <property type="project" value="UniProtKB-SubCell"/>
</dbReference>
<comment type="subcellular location">
    <subcellularLocation>
        <location evidence="1">Nucleus</location>
    </subcellularLocation>
</comment>
<keyword evidence="3" id="KW-0804">Transcription</keyword>
<keyword evidence="8" id="KW-1185">Reference proteome</keyword>
<keyword evidence="4" id="KW-0539">Nucleus</keyword>
<evidence type="ECO:0000313" key="6">
    <source>
        <dbReference type="EMBL" id="KAF5759769.1"/>
    </source>
</evidence>
<reference evidence="6" key="3">
    <citation type="submission" date="2020-06" db="EMBL/GenBank/DDBJ databases">
        <title>Helianthus annuus Genome sequencing and assembly Release 2.</title>
        <authorList>
            <person name="Gouzy J."/>
            <person name="Langlade N."/>
            <person name="Munos S."/>
        </authorList>
    </citation>
    <scope>NUCLEOTIDE SEQUENCE</scope>
    <source>
        <tissue evidence="6">Leaves</tissue>
    </source>
</reference>
<evidence type="ECO:0000256" key="4">
    <source>
        <dbReference type="ARBA" id="ARBA00023242"/>
    </source>
</evidence>
<dbReference type="PANTHER" id="PTHR45959">
    <property type="entry name" value="BHLH TRANSCRIPTION FACTOR"/>
    <property type="match status" value="1"/>
</dbReference>
<gene>
    <name evidence="7" type="ORF">HannXRQ_Chr16g0509371</name>
    <name evidence="6" type="ORF">HanXRQr2_Chr16g0745351</name>
</gene>
<dbReference type="InterPro" id="IPR036638">
    <property type="entry name" value="HLH_DNA-bd_sf"/>
</dbReference>
<name>A0A251RYM6_HELAN</name>
<evidence type="ECO:0000259" key="5">
    <source>
        <dbReference type="PROSITE" id="PS50888"/>
    </source>
</evidence>
<dbReference type="PANTHER" id="PTHR45959:SF56">
    <property type="entry name" value="BASIC HELIX-LOOP-HELIX (BHLH) DNA-BINDING SUPERFAMILY PROTEIN-RELATED"/>
    <property type="match status" value="1"/>
</dbReference>
<dbReference type="SUPFAM" id="SSF47459">
    <property type="entry name" value="HLH, helix-loop-helix DNA-binding domain"/>
    <property type="match status" value="1"/>
</dbReference>
<reference evidence="7" key="2">
    <citation type="submission" date="2017-02" db="EMBL/GenBank/DDBJ databases">
        <title>Sunflower complete genome.</title>
        <authorList>
            <person name="Langlade N."/>
            <person name="Munos S."/>
        </authorList>
    </citation>
    <scope>NUCLEOTIDE SEQUENCE [LARGE SCALE GENOMIC DNA]</scope>
    <source>
        <tissue evidence="7">Leaves</tissue>
    </source>
</reference>
<evidence type="ECO:0000256" key="3">
    <source>
        <dbReference type="ARBA" id="ARBA00023163"/>
    </source>
</evidence>
<evidence type="ECO:0000256" key="1">
    <source>
        <dbReference type="ARBA" id="ARBA00004123"/>
    </source>
</evidence>
<sequence>MDLSSTWLSQQEVQDHDFMNQFQMMKPYHMVGDFSVDSFSSESNTKNPSFLDQALEIPTSIKELSNTKKLSTNKMTNNIINKHTPANENPNSKPKPVLDIPNTFTISFGDLKPKDEILPYNDSFDYATGTKRGPIMIRNSIQLRDHMLAERKRREKLARRFISLSSLLPGLKKMDKATVLEDATNYILELQCRVKELEGISNLKTKNMQSAISAKRSKLSCSDDGDSSYDEANIGESRSGCNPEIDVRMSSASVLVRIYCRKNCLLFVKALSEIQKLGLCVTSSSALPFAHTNLLITIVAKKNEDFLMTSTDLVKNLQLTFSTLDGMGVQDCHSMIGH</sequence>
<dbReference type="AlphaFoldDB" id="A0A251RYM6"/>